<evidence type="ECO:0000256" key="1">
    <source>
        <dbReference type="SAM" id="Phobius"/>
    </source>
</evidence>
<organism evidence="2 3">
    <name type="scientific">Desulfuromusa kysingii</name>
    <dbReference type="NCBI Taxonomy" id="37625"/>
    <lineage>
        <taxon>Bacteria</taxon>
        <taxon>Pseudomonadati</taxon>
        <taxon>Thermodesulfobacteriota</taxon>
        <taxon>Desulfuromonadia</taxon>
        <taxon>Desulfuromonadales</taxon>
        <taxon>Geopsychrobacteraceae</taxon>
        <taxon>Desulfuromusa</taxon>
    </lineage>
</organism>
<feature type="transmembrane region" description="Helical" evidence="1">
    <location>
        <begin position="62"/>
        <end position="83"/>
    </location>
</feature>
<keyword evidence="1" id="KW-1133">Transmembrane helix</keyword>
<proteinExistence type="predicted"/>
<dbReference type="RefSeq" id="WP_092350607.1">
    <property type="nucleotide sequence ID" value="NZ_FNQN01000012.1"/>
</dbReference>
<evidence type="ECO:0000313" key="2">
    <source>
        <dbReference type="EMBL" id="SEA77997.1"/>
    </source>
</evidence>
<dbReference type="Proteomes" id="UP000199409">
    <property type="component" value="Unassembled WGS sequence"/>
</dbReference>
<dbReference type="STRING" id="37625.SAMN05660420_03161"/>
<keyword evidence="3" id="KW-1185">Reference proteome</keyword>
<feature type="transmembrane region" description="Helical" evidence="1">
    <location>
        <begin position="6"/>
        <end position="23"/>
    </location>
</feature>
<evidence type="ECO:0000313" key="3">
    <source>
        <dbReference type="Proteomes" id="UP000199409"/>
    </source>
</evidence>
<accession>A0A1H4DZK0</accession>
<sequence>MARWKMIAIVILLVGLGTAFIGIRQVYQLKVQNTCVVGFTKSLGGRASFELRESLHKQRNRAIMGIFLGGIGAGTGAILLFYLKK</sequence>
<protein>
    <submittedName>
        <fullName evidence="2">Uncharacterized protein</fullName>
    </submittedName>
</protein>
<keyword evidence="1" id="KW-0472">Membrane</keyword>
<gene>
    <name evidence="2" type="ORF">SAMN05660420_03161</name>
</gene>
<keyword evidence="1" id="KW-0812">Transmembrane</keyword>
<dbReference type="EMBL" id="FNQN01000012">
    <property type="protein sequence ID" value="SEA77997.1"/>
    <property type="molecule type" value="Genomic_DNA"/>
</dbReference>
<dbReference type="AlphaFoldDB" id="A0A1H4DZK0"/>
<reference evidence="2 3" key="1">
    <citation type="submission" date="2016-10" db="EMBL/GenBank/DDBJ databases">
        <authorList>
            <person name="de Groot N.N."/>
        </authorList>
    </citation>
    <scope>NUCLEOTIDE SEQUENCE [LARGE SCALE GENOMIC DNA]</scope>
    <source>
        <strain evidence="2 3">DSM 7343</strain>
    </source>
</reference>
<name>A0A1H4DZK0_9BACT</name>